<evidence type="ECO:0000256" key="1">
    <source>
        <dbReference type="ARBA" id="ARBA00022723"/>
    </source>
</evidence>
<evidence type="ECO:0000256" key="3">
    <source>
        <dbReference type="ARBA" id="ARBA00022833"/>
    </source>
</evidence>
<name>A0AAV2REN1_MEGNR</name>
<dbReference type="Pfam" id="PF00642">
    <property type="entry name" value="zf-CCCH"/>
    <property type="match status" value="1"/>
</dbReference>
<accession>A0AAV2REN1</accession>
<dbReference type="PANTHER" id="PTHR16465:SF0">
    <property type="entry name" value="ZINC FINGER MATRIN-TYPE PROTEIN 5"/>
    <property type="match status" value="1"/>
</dbReference>
<proteinExistence type="predicted"/>
<dbReference type="InterPro" id="IPR036236">
    <property type="entry name" value="Znf_C2H2_sf"/>
</dbReference>
<protein>
    <recommendedName>
        <fullName evidence="5">C3H1-type domain-containing protein</fullName>
    </recommendedName>
</protein>
<dbReference type="GO" id="GO:0005689">
    <property type="term" value="C:U12-type spliceosomal complex"/>
    <property type="evidence" value="ECO:0007669"/>
    <property type="project" value="TreeGrafter"/>
</dbReference>
<evidence type="ECO:0000313" key="6">
    <source>
        <dbReference type="EMBL" id="CAL4121658.1"/>
    </source>
</evidence>
<keyword evidence="1 4" id="KW-0479">Metal-binding</keyword>
<dbReference type="GO" id="GO:0008270">
    <property type="term" value="F:zinc ion binding"/>
    <property type="evidence" value="ECO:0007669"/>
    <property type="project" value="UniProtKB-KW"/>
</dbReference>
<evidence type="ECO:0000256" key="2">
    <source>
        <dbReference type="ARBA" id="ARBA00022771"/>
    </source>
</evidence>
<dbReference type="PROSITE" id="PS50103">
    <property type="entry name" value="ZF_C3H1"/>
    <property type="match status" value="1"/>
</dbReference>
<feature type="domain" description="C3H1-type" evidence="5">
    <location>
        <begin position="51"/>
        <end position="79"/>
    </location>
</feature>
<dbReference type="Gene3D" id="3.30.160.60">
    <property type="entry name" value="Classic Zinc Finger"/>
    <property type="match status" value="1"/>
</dbReference>
<organism evidence="6 7">
    <name type="scientific">Meganyctiphanes norvegica</name>
    <name type="common">Northern krill</name>
    <name type="synonym">Thysanopoda norvegica</name>
    <dbReference type="NCBI Taxonomy" id="48144"/>
    <lineage>
        <taxon>Eukaryota</taxon>
        <taxon>Metazoa</taxon>
        <taxon>Ecdysozoa</taxon>
        <taxon>Arthropoda</taxon>
        <taxon>Crustacea</taxon>
        <taxon>Multicrustacea</taxon>
        <taxon>Malacostraca</taxon>
        <taxon>Eumalacostraca</taxon>
        <taxon>Eucarida</taxon>
        <taxon>Euphausiacea</taxon>
        <taxon>Euphausiidae</taxon>
        <taxon>Meganyctiphanes</taxon>
    </lineage>
</organism>
<comment type="caution">
    <text evidence="6">The sequence shown here is derived from an EMBL/GenBank/DDBJ whole genome shotgun (WGS) entry which is preliminary data.</text>
</comment>
<dbReference type="PANTHER" id="PTHR16465">
    <property type="entry name" value="NUCLEASE-RELATED"/>
    <property type="match status" value="1"/>
</dbReference>
<keyword evidence="2 4" id="KW-0863">Zinc-finger</keyword>
<gene>
    <name evidence="6" type="ORF">MNOR_LOCUS22540</name>
</gene>
<sequence>MGKRFYCDYCDRLFPYSVEGRQRHINGHHHQKLKKLHYDKFKNPQIRLQDELSKEKCRRFHTGQECTYGDTCMYSHATAADFAELKQKAADAEDALRISKLPSQVLQPIEPTLKDWLEKYKHEETDNHKIIEVSNSSSTFKNGEDVAQYIQHHFKFPPELENISNLPPSLIPMTLDELLDCSFDEWG</sequence>
<evidence type="ECO:0000259" key="5">
    <source>
        <dbReference type="PROSITE" id="PS50103"/>
    </source>
</evidence>
<keyword evidence="7" id="KW-1185">Reference proteome</keyword>
<dbReference type="SUPFAM" id="SSF57667">
    <property type="entry name" value="beta-beta-alpha zinc fingers"/>
    <property type="match status" value="1"/>
</dbReference>
<dbReference type="Proteomes" id="UP001497623">
    <property type="component" value="Unassembled WGS sequence"/>
</dbReference>
<dbReference type="InterPro" id="IPR000571">
    <property type="entry name" value="Znf_CCCH"/>
</dbReference>
<evidence type="ECO:0000313" key="7">
    <source>
        <dbReference type="Proteomes" id="UP001497623"/>
    </source>
</evidence>
<feature type="zinc finger region" description="C3H1-type" evidence="4">
    <location>
        <begin position="51"/>
        <end position="79"/>
    </location>
</feature>
<reference evidence="6 7" key="1">
    <citation type="submission" date="2024-05" db="EMBL/GenBank/DDBJ databases">
        <authorList>
            <person name="Wallberg A."/>
        </authorList>
    </citation>
    <scope>NUCLEOTIDE SEQUENCE [LARGE SCALE GENOMIC DNA]</scope>
</reference>
<dbReference type="SMART" id="SM00356">
    <property type="entry name" value="ZnF_C3H1"/>
    <property type="match status" value="1"/>
</dbReference>
<evidence type="ECO:0000256" key="4">
    <source>
        <dbReference type="PROSITE-ProRule" id="PRU00723"/>
    </source>
</evidence>
<dbReference type="EMBL" id="CAXKWB010019083">
    <property type="protein sequence ID" value="CAL4121658.1"/>
    <property type="molecule type" value="Genomic_DNA"/>
</dbReference>
<dbReference type="SUPFAM" id="SSF90229">
    <property type="entry name" value="CCCH zinc finger"/>
    <property type="match status" value="1"/>
</dbReference>
<dbReference type="AlphaFoldDB" id="A0AAV2REN1"/>
<dbReference type="InterPro" id="IPR036855">
    <property type="entry name" value="Znf_CCCH_sf"/>
</dbReference>
<keyword evidence="3 4" id="KW-0862">Zinc</keyword>